<evidence type="ECO:0000313" key="2">
    <source>
        <dbReference type="EMBL" id="KAG3220979.1"/>
    </source>
</evidence>
<organism evidence="1 3">
    <name type="scientific">Phytophthora cactorum</name>
    <dbReference type="NCBI Taxonomy" id="29920"/>
    <lineage>
        <taxon>Eukaryota</taxon>
        <taxon>Sar</taxon>
        <taxon>Stramenopiles</taxon>
        <taxon>Oomycota</taxon>
        <taxon>Peronosporomycetes</taxon>
        <taxon>Peronosporales</taxon>
        <taxon>Peronosporaceae</taxon>
        <taxon>Phytophthora</taxon>
    </lineage>
</organism>
<dbReference type="EMBL" id="RCMI01000078">
    <property type="protein sequence ID" value="KAG2937416.1"/>
    <property type="molecule type" value="Genomic_DNA"/>
</dbReference>
<comment type="caution">
    <text evidence="1">The sequence shown here is derived from an EMBL/GenBank/DDBJ whole genome shotgun (WGS) entry which is preliminary data.</text>
</comment>
<gene>
    <name evidence="1" type="ORF">PC115_g4229</name>
    <name evidence="2" type="ORF">PC129_g8271</name>
</gene>
<name>A0A8T1D9J3_9STRA</name>
<dbReference type="Proteomes" id="UP000760860">
    <property type="component" value="Unassembled WGS sequence"/>
</dbReference>
<evidence type="ECO:0000313" key="3">
    <source>
        <dbReference type="Proteomes" id="UP000774804"/>
    </source>
</evidence>
<sequence>MDELLEAPAGSATAAVPSHMNAMPAVAPVDAIALVHRVGVTTMSTVAPKPAIASWWGYKSPPLVVTTMLSGCT</sequence>
<accession>A0A8T1D9J3</accession>
<dbReference type="EMBL" id="RCMV01000238">
    <property type="protein sequence ID" value="KAG3220979.1"/>
    <property type="molecule type" value="Genomic_DNA"/>
</dbReference>
<reference evidence="1" key="1">
    <citation type="submission" date="2018-10" db="EMBL/GenBank/DDBJ databases">
        <title>Effector identification in a new, highly contiguous assembly of the strawberry crown rot pathogen Phytophthora cactorum.</title>
        <authorList>
            <person name="Armitage A.D."/>
            <person name="Nellist C.F."/>
            <person name="Bates H."/>
            <person name="Vickerstaff R.J."/>
            <person name="Harrison R.J."/>
        </authorList>
    </citation>
    <scope>NUCLEOTIDE SEQUENCE</scope>
    <source>
        <strain evidence="1">4032</strain>
        <strain evidence="2">P421</strain>
    </source>
</reference>
<proteinExistence type="predicted"/>
<protein>
    <submittedName>
        <fullName evidence="1">Uncharacterized protein</fullName>
    </submittedName>
</protein>
<evidence type="ECO:0000313" key="1">
    <source>
        <dbReference type="EMBL" id="KAG2937416.1"/>
    </source>
</evidence>
<dbReference type="Proteomes" id="UP000774804">
    <property type="component" value="Unassembled WGS sequence"/>
</dbReference>
<dbReference type="AlphaFoldDB" id="A0A8T1D9J3"/>